<dbReference type="OrthoDB" id="9795626at2"/>
<evidence type="ECO:0000313" key="7">
    <source>
        <dbReference type="Proteomes" id="UP000235598"/>
    </source>
</evidence>
<dbReference type="Pfam" id="PF13558">
    <property type="entry name" value="SbcC_Walker_B"/>
    <property type="match status" value="1"/>
</dbReference>
<evidence type="ECO:0000313" key="6">
    <source>
        <dbReference type="EMBL" id="PMD06282.1"/>
    </source>
</evidence>
<dbReference type="SUPFAM" id="SSF52540">
    <property type="entry name" value="P-loop containing nucleoside triphosphate hydrolases"/>
    <property type="match status" value="2"/>
</dbReference>
<dbReference type="AlphaFoldDB" id="A0A2N6VQ76"/>
<dbReference type="PANTHER" id="PTHR32114:SF2">
    <property type="entry name" value="ABC TRANSPORTER ABCH.3"/>
    <property type="match status" value="1"/>
</dbReference>
<evidence type="ECO:0000256" key="3">
    <source>
        <dbReference type="ARBA" id="ARBA00013368"/>
    </source>
</evidence>
<feature type="domain" description="Rad50/SbcC-type AAA" evidence="5">
    <location>
        <begin position="6"/>
        <end position="183"/>
    </location>
</feature>
<dbReference type="Proteomes" id="UP000235598">
    <property type="component" value="Unassembled WGS sequence"/>
</dbReference>
<gene>
    <name evidence="6" type="ORF">CJ199_02610</name>
</gene>
<name>A0A2N6VQ76_9MICO</name>
<accession>A0A2N6VQ76</accession>
<dbReference type="GO" id="GO:0016887">
    <property type="term" value="F:ATP hydrolysis activity"/>
    <property type="evidence" value="ECO:0007669"/>
    <property type="project" value="InterPro"/>
</dbReference>
<dbReference type="InterPro" id="IPR038729">
    <property type="entry name" value="Rad50/SbcC_AAA"/>
</dbReference>
<dbReference type="Gene3D" id="1.10.287.1490">
    <property type="match status" value="1"/>
</dbReference>
<feature type="coiled-coil region" evidence="4">
    <location>
        <begin position="560"/>
        <end position="615"/>
    </location>
</feature>
<evidence type="ECO:0000256" key="1">
    <source>
        <dbReference type="ARBA" id="ARBA00006930"/>
    </source>
</evidence>
<comment type="subunit">
    <text evidence="2">Heterodimer of SbcC and SbcD.</text>
</comment>
<comment type="caution">
    <text evidence="6">The sequence shown here is derived from an EMBL/GenBank/DDBJ whole genome shotgun (WGS) entry which is preliminary data.</text>
</comment>
<dbReference type="InterPro" id="IPR027417">
    <property type="entry name" value="P-loop_NTPase"/>
</dbReference>
<feature type="coiled-coil region" evidence="4">
    <location>
        <begin position="435"/>
        <end position="476"/>
    </location>
</feature>
<sequence length="991" mass="112292">MRILHLTIEGFGPFASKEEIDFQTLTSDGLFLIAGPTGAGKTSILDAICFALYGKVPGSRGQVKQLRSQFASPHTTTRVILDCEVRSKRFKIERSPSYERPKQRGTGMTTQPASVSYHEYIGGEWIGRSRRHEEVAQIVHENVGLNGDQFTRVMMLPQGEFSAFLRANATEREAILERLFGTERFGMVAANLSRMQSEANKSTSEIRTRRAEKITRFLENAHVPGIRQLSTHPSLTNVGAAATVAYIEEESRYQTAQRVNDMAQSRKDAAESRLEALRQRRDDAEHFLKHREVEREYDSEGHSQLAKRVKRMSEAHRIAPAWDEYERARRQVNKVRAERDEVASHFDNSASELKELLDVTRRSRRAFSELETLDAHKTQLEQQLGDYSSRVHTLTQHVEEKRAQFEALDDPHVIEHAVDQAQNAYEDSTAVRDRVYALGSKLQKLTQKCERLKDQLEEARVRAQEARKAYDSIRSQRLAGIAGELAAKLHDNTSCPVCGSTDHPSPAHKQPQAPGQADEDIAFDAMSQANERHSVLSGEYVKERATWEELSKQRQEYEQTSEIEQQCVRKQAEYRRLQDEHKRLTETHAKLQKELEQAEHAMEAMRVKQTDCERERIRVDTQIEHLESETSVPESLLNVIDRSAPTRATQAQDLERYVESLVQRVEKSLELSRELQSRITDLHERESEWATAFDTSVFTEHDEFNELRSADLEDASHQLNLMEQHATLLRENRASEWYSRGIDEPLTYDQLTERVMAQQRVLESYTADLDVASKRLFHAMKRRDAAHHARSTALEQERSCETELAHNERIVELAQIVNATSPSNAPRITLKSFVLGEMFAQVTQAASDRLEVMSRQRYRLEHAYERQTGQTKGGLLLKVVDTFTSEERDPRTLSGGESFMASLSLALGLADTVSAHAGGIQLDSLFIDEGFGSLDPQALDAVMTVLDELRAHGRSVGVISHVEEMQQSIPCKLQVAPSPTGSTTSIVTGSS</sequence>
<reference evidence="6 7" key="1">
    <citation type="submission" date="2017-09" db="EMBL/GenBank/DDBJ databases">
        <title>Bacterial strain isolated from the female urinary microbiota.</title>
        <authorList>
            <person name="Thomas-White K."/>
            <person name="Kumar N."/>
            <person name="Forster S."/>
            <person name="Putonti C."/>
            <person name="Lawley T."/>
            <person name="Wolfe A.J."/>
        </authorList>
    </citation>
    <scope>NUCLEOTIDE SEQUENCE [LARGE SCALE GENOMIC DNA]</scope>
    <source>
        <strain evidence="6 7">UMB1301</strain>
    </source>
</reference>
<organism evidence="6 7">
    <name type="scientific">Brevibacterium paucivorans</name>
    <dbReference type="NCBI Taxonomy" id="170994"/>
    <lineage>
        <taxon>Bacteria</taxon>
        <taxon>Bacillati</taxon>
        <taxon>Actinomycetota</taxon>
        <taxon>Actinomycetes</taxon>
        <taxon>Micrococcales</taxon>
        <taxon>Brevibacteriaceae</taxon>
        <taxon>Brevibacterium</taxon>
    </lineage>
</organism>
<dbReference type="GO" id="GO:0006302">
    <property type="term" value="P:double-strand break repair"/>
    <property type="evidence" value="ECO:0007669"/>
    <property type="project" value="InterPro"/>
</dbReference>
<comment type="similarity">
    <text evidence="1">Belongs to the SMC family. SbcC subfamily.</text>
</comment>
<dbReference type="Pfam" id="PF13476">
    <property type="entry name" value="AAA_23"/>
    <property type="match status" value="1"/>
</dbReference>
<feature type="coiled-coil region" evidence="4">
    <location>
        <begin position="712"/>
        <end position="768"/>
    </location>
</feature>
<dbReference type="Gene3D" id="3.40.50.300">
    <property type="entry name" value="P-loop containing nucleotide triphosphate hydrolases"/>
    <property type="match status" value="2"/>
</dbReference>
<evidence type="ECO:0000259" key="5">
    <source>
        <dbReference type="Pfam" id="PF13476"/>
    </source>
</evidence>
<feature type="coiled-coil region" evidence="4">
    <location>
        <begin position="253"/>
        <end position="287"/>
    </location>
</feature>
<proteinExistence type="inferred from homology"/>
<dbReference type="EMBL" id="PNHK01000001">
    <property type="protein sequence ID" value="PMD06282.1"/>
    <property type="molecule type" value="Genomic_DNA"/>
</dbReference>
<evidence type="ECO:0000256" key="2">
    <source>
        <dbReference type="ARBA" id="ARBA00011322"/>
    </source>
</evidence>
<keyword evidence="4" id="KW-0175">Coiled coil</keyword>
<dbReference type="PANTHER" id="PTHR32114">
    <property type="entry name" value="ABC TRANSPORTER ABCH.3"/>
    <property type="match status" value="1"/>
</dbReference>
<dbReference type="RefSeq" id="WP_102237931.1">
    <property type="nucleotide sequence ID" value="NZ_PNHK01000001.1"/>
</dbReference>
<evidence type="ECO:0000256" key="4">
    <source>
        <dbReference type="SAM" id="Coils"/>
    </source>
</evidence>
<protein>
    <recommendedName>
        <fullName evidence="3">Nuclease SbcCD subunit C</fullName>
    </recommendedName>
</protein>